<comment type="caution">
    <text evidence="2">The sequence shown here is derived from an EMBL/GenBank/DDBJ whole genome shotgun (WGS) entry which is preliminary data.</text>
</comment>
<dbReference type="SUPFAM" id="SSF53850">
    <property type="entry name" value="Periplasmic binding protein-like II"/>
    <property type="match status" value="1"/>
</dbReference>
<sequence length="224" mass="23970">MAAFPRIALLAALCLPGLTLGEPQSAATGETYRALSSDAQSSLDSTIAAALGETLQSAVEDFRVGTTGDGSLFYQTEIAALGAASDGPREWAQLHGESFCIAAGNPQMAAVAERFGAVARPYPSSTEALIGLKLGECRIVVEDASLLENIAELPEWRRFNRLLPRLVDADMQLWVAASTPELQEKVDALQQQWHANGRLQALVQQAIDDVAFQAYVLADTLDCH</sequence>
<keyword evidence="1" id="KW-0732">Signal</keyword>
<feature type="signal peptide" evidence="1">
    <location>
        <begin position="1"/>
        <end position="26"/>
    </location>
</feature>
<organism evidence="2 3">
    <name type="scientific">Stutzerimonas degradans</name>
    <dbReference type="NCBI Taxonomy" id="2968968"/>
    <lineage>
        <taxon>Bacteria</taxon>
        <taxon>Pseudomonadati</taxon>
        <taxon>Pseudomonadota</taxon>
        <taxon>Gammaproteobacteria</taxon>
        <taxon>Pseudomonadales</taxon>
        <taxon>Pseudomonadaceae</taxon>
        <taxon>Stutzerimonas</taxon>
    </lineage>
</organism>
<gene>
    <name evidence="2" type="ORF">CXK95_09095</name>
</gene>
<evidence type="ECO:0000256" key="1">
    <source>
        <dbReference type="SAM" id="SignalP"/>
    </source>
</evidence>
<dbReference type="EMBL" id="POUK01000003">
    <property type="protein sequence ID" value="PNF76563.1"/>
    <property type="molecule type" value="Genomic_DNA"/>
</dbReference>
<dbReference type="RefSeq" id="WP_008567819.1">
    <property type="nucleotide sequence ID" value="NZ_CP065721.1"/>
</dbReference>
<dbReference type="AlphaFoldDB" id="A0A8E2QD14"/>
<keyword evidence="3" id="KW-1185">Reference proteome</keyword>
<dbReference type="Proteomes" id="UP000235881">
    <property type="component" value="Unassembled WGS sequence"/>
</dbReference>
<feature type="chain" id="PRO_5034232841" evidence="1">
    <location>
        <begin position="27"/>
        <end position="224"/>
    </location>
</feature>
<name>A0A8E2QD14_9GAMM</name>
<proteinExistence type="predicted"/>
<dbReference type="Gene3D" id="3.40.190.10">
    <property type="entry name" value="Periplasmic binding protein-like II"/>
    <property type="match status" value="2"/>
</dbReference>
<protein>
    <submittedName>
        <fullName evidence="2">Amino acid ABC transporter substrate-binding protein</fullName>
    </submittedName>
</protein>
<accession>A0A8E2QD14</accession>
<evidence type="ECO:0000313" key="3">
    <source>
        <dbReference type="Proteomes" id="UP000235881"/>
    </source>
</evidence>
<evidence type="ECO:0000313" key="2">
    <source>
        <dbReference type="EMBL" id="PNF76563.1"/>
    </source>
</evidence>
<reference evidence="2 3" key="1">
    <citation type="submission" date="2018-01" db="EMBL/GenBank/DDBJ databases">
        <title>Denitrification phenotypes of diverse strains of Pseudomonas stutzeri.</title>
        <authorList>
            <person name="Milligan D.A."/>
            <person name="Bergaust L."/>
            <person name="Bakken L.R."/>
            <person name="Frostegard A."/>
        </authorList>
    </citation>
    <scope>NUCLEOTIDE SEQUENCE [LARGE SCALE GENOMIC DNA]</scope>
    <source>
        <strain evidence="2 3">DSM 50238</strain>
    </source>
</reference>